<dbReference type="PANTHER" id="PTHR37805">
    <property type="entry name" value="CYTOPLASMIC PROTEIN-RELATED"/>
    <property type="match status" value="1"/>
</dbReference>
<reference evidence="2" key="1">
    <citation type="journal article" date="2019" name="Int. J. Syst. Evol. Microbiol.">
        <title>The Global Catalogue of Microorganisms (GCM) 10K type strain sequencing project: providing services to taxonomists for standard genome sequencing and annotation.</title>
        <authorList>
            <consortium name="The Broad Institute Genomics Platform"/>
            <consortium name="The Broad Institute Genome Sequencing Center for Infectious Disease"/>
            <person name="Wu L."/>
            <person name="Ma J."/>
        </authorList>
    </citation>
    <scope>NUCLEOTIDE SEQUENCE [LARGE SCALE GENOMIC DNA]</scope>
    <source>
        <strain evidence="2">CCUG 62114</strain>
    </source>
</reference>
<evidence type="ECO:0000313" key="2">
    <source>
        <dbReference type="Proteomes" id="UP001596997"/>
    </source>
</evidence>
<accession>A0ABW3HYM1</accession>
<evidence type="ECO:0000313" key="1">
    <source>
        <dbReference type="EMBL" id="MFD0962657.1"/>
    </source>
</evidence>
<sequence>MTNNDILKRLRFTFDYNDAQMVAIFKLADYEVEVEEMTAWLRKDNHPDYLELIDKDLAIFLNGLINEKRGKREGPQPTPEKRLTNNLILKKLKIALNLKTDDIIAVFALVDRKITMPVLNSFLRNPKQDQYRICQDQYLRWFLSGLQAKYRSK</sequence>
<dbReference type="Pfam" id="PF07308">
    <property type="entry name" value="DUF1456"/>
    <property type="match status" value="2"/>
</dbReference>
<dbReference type="RefSeq" id="WP_377712550.1">
    <property type="nucleotide sequence ID" value="NZ_JBHTJM010000002.1"/>
</dbReference>
<dbReference type="Proteomes" id="UP001596997">
    <property type="component" value="Unassembled WGS sequence"/>
</dbReference>
<keyword evidence="2" id="KW-1185">Reference proteome</keyword>
<organism evidence="1 2">
    <name type="scientific">Pseudofulvibacter geojedonensis</name>
    <dbReference type="NCBI Taxonomy" id="1123758"/>
    <lineage>
        <taxon>Bacteria</taxon>
        <taxon>Pseudomonadati</taxon>
        <taxon>Bacteroidota</taxon>
        <taxon>Flavobacteriia</taxon>
        <taxon>Flavobacteriales</taxon>
        <taxon>Flavobacteriaceae</taxon>
        <taxon>Pseudofulvibacter</taxon>
    </lineage>
</organism>
<comment type="caution">
    <text evidence="1">The sequence shown here is derived from an EMBL/GenBank/DDBJ whole genome shotgun (WGS) entry which is preliminary data.</text>
</comment>
<dbReference type="InterPro" id="IPR009921">
    <property type="entry name" value="YehS-like"/>
</dbReference>
<gene>
    <name evidence="1" type="ORF">ACFQ1O_01410</name>
</gene>
<dbReference type="PANTHER" id="PTHR37805:SF1">
    <property type="entry name" value="CYTOPLASMIC PROTEIN"/>
    <property type="match status" value="1"/>
</dbReference>
<dbReference type="EMBL" id="JBHTJM010000002">
    <property type="protein sequence ID" value="MFD0962657.1"/>
    <property type="molecule type" value="Genomic_DNA"/>
</dbReference>
<name>A0ABW3HYM1_9FLAO</name>
<proteinExistence type="predicted"/>
<protein>
    <submittedName>
        <fullName evidence="1">DUF1456 family protein</fullName>
    </submittedName>
</protein>